<proteinExistence type="predicted"/>
<dbReference type="AlphaFoldDB" id="A0A117NGY6"/>
<dbReference type="EMBL" id="LKAM01000007">
    <property type="protein sequence ID" value="KUM47523.1"/>
    <property type="molecule type" value="Genomic_DNA"/>
</dbReference>
<protein>
    <submittedName>
        <fullName evidence="1">Uncharacterized protein</fullName>
    </submittedName>
</protein>
<evidence type="ECO:0000313" key="1">
    <source>
        <dbReference type="EMBL" id="KUM47523.1"/>
    </source>
</evidence>
<gene>
    <name evidence="1" type="ORF">ABT39_MTgene5709</name>
</gene>
<comment type="caution">
    <text evidence="1">The sequence shown here is derived from an EMBL/GenBank/DDBJ whole genome shotgun (WGS) entry which is preliminary data.</text>
</comment>
<sequence length="111" mass="13810">MPQRIYKHEVEVWWEKKCDYFVRQEAELRQKDPRVLREAIFYTEPADDQYEVFWVEFPVKLSKWLRRLQEAPEYKERRKRTITWTTANLVALHRVDHQISRAVDFWVQNTL</sequence>
<accession>A0A117NGY6</accession>
<keyword evidence="1" id="KW-0496">Mitochondrion</keyword>
<organism evidence="1">
    <name type="scientific">Picea glauca</name>
    <name type="common">White spruce</name>
    <name type="synonym">Pinus glauca</name>
    <dbReference type="NCBI Taxonomy" id="3330"/>
    <lineage>
        <taxon>Eukaryota</taxon>
        <taxon>Viridiplantae</taxon>
        <taxon>Streptophyta</taxon>
        <taxon>Embryophyta</taxon>
        <taxon>Tracheophyta</taxon>
        <taxon>Spermatophyta</taxon>
        <taxon>Pinopsida</taxon>
        <taxon>Pinidae</taxon>
        <taxon>Conifers I</taxon>
        <taxon>Pinales</taxon>
        <taxon>Pinaceae</taxon>
        <taxon>Picea</taxon>
    </lineage>
</organism>
<name>A0A117NGY6_PICGL</name>
<geneLocation type="mitochondrion" evidence="1"/>
<reference evidence="1" key="1">
    <citation type="journal article" date="2015" name="Genome Biol. Evol.">
        <title>Organellar Genomes of White Spruce (Picea glauca): Assembly and Annotation.</title>
        <authorList>
            <person name="Jackman S.D."/>
            <person name="Warren R.L."/>
            <person name="Gibb E.A."/>
            <person name="Vandervalk B.P."/>
            <person name="Mohamadi H."/>
            <person name="Chu J."/>
            <person name="Raymond A."/>
            <person name="Pleasance S."/>
            <person name="Coope R."/>
            <person name="Wildung M.R."/>
            <person name="Ritland C.E."/>
            <person name="Bousquet J."/>
            <person name="Jones S.J."/>
            <person name="Bohlmann J."/>
            <person name="Birol I."/>
        </authorList>
    </citation>
    <scope>NUCLEOTIDE SEQUENCE [LARGE SCALE GENOMIC DNA]</scope>
    <source>
        <tissue evidence="1">Flushing bud</tissue>
    </source>
</reference>